<keyword evidence="1" id="KW-1133">Transmembrane helix</keyword>
<sequence length="93" mass="10637">MKKQKLENQKSKQYQKRNNVNLIKSIFVFMGVAASVFVAATFLFKENTYREKSEIRIGVTAGVPHIIGKCLQGIYGEKAVKLEDIMVYDFQDC</sequence>
<gene>
    <name evidence="2" type="ORF">SAMN02745248_01818</name>
</gene>
<organism evidence="2 3">
    <name type="scientific">Hathewaya proteolytica DSM 3090</name>
    <dbReference type="NCBI Taxonomy" id="1121331"/>
    <lineage>
        <taxon>Bacteria</taxon>
        <taxon>Bacillati</taxon>
        <taxon>Bacillota</taxon>
        <taxon>Clostridia</taxon>
        <taxon>Eubacteriales</taxon>
        <taxon>Clostridiaceae</taxon>
        <taxon>Hathewaya</taxon>
    </lineage>
</organism>
<dbReference type="EMBL" id="FRAD01000014">
    <property type="protein sequence ID" value="SHK11745.1"/>
    <property type="molecule type" value="Genomic_DNA"/>
</dbReference>
<keyword evidence="1" id="KW-0472">Membrane</keyword>
<dbReference type="AlphaFoldDB" id="A0A1M6PUV8"/>
<protein>
    <submittedName>
        <fullName evidence="2">Uncharacterized protein</fullName>
    </submittedName>
</protein>
<evidence type="ECO:0000313" key="3">
    <source>
        <dbReference type="Proteomes" id="UP000183952"/>
    </source>
</evidence>
<dbReference type="RefSeq" id="WP_072903776.1">
    <property type="nucleotide sequence ID" value="NZ_FRAD01000014.1"/>
</dbReference>
<evidence type="ECO:0000313" key="2">
    <source>
        <dbReference type="EMBL" id="SHK11745.1"/>
    </source>
</evidence>
<evidence type="ECO:0000256" key="1">
    <source>
        <dbReference type="SAM" id="Phobius"/>
    </source>
</evidence>
<accession>A0A1M6PUV8</accession>
<keyword evidence="3" id="KW-1185">Reference proteome</keyword>
<reference evidence="2 3" key="1">
    <citation type="submission" date="2016-11" db="EMBL/GenBank/DDBJ databases">
        <authorList>
            <person name="Jaros S."/>
            <person name="Januszkiewicz K."/>
            <person name="Wedrychowicz H."/>
        </authorList>
    </citation>
    <scope>NUCLEOTIDE SEQUENCE [LARGE SCALE GENOMIC DNA]</scope>
    <source>
        <strain evidence="2 3">DSM 3090</strain>
    </source>
</reference>
<name>A0A1M6PUV8_9CLOT</name>
<feature type="transmembrane region" description="Helical" evidence="1">
    <location>
        <begin position="21"/>
        <end position="44"/>
    </location>
</feature>
<dbReference type="STRING" id="1121331.SAMN02745248_01818"/>
<dbReference type="Proteomes" id="UP000183952">
    <property type="component" value="Unassembled WGS sequence"/>
</dbReference>
<keyword evidence="1" id="KW-0812">Transmembrane</keyword>
<proteinExistence type="predicted"/>